<dbReference type="EMBL" id="SJKD01000004">
    <property type="protein sequence ID" value="TCC48974.1"/>
    <property type="molecule type" value="Genomic_DNA"/>
</dbReference>
<evidence type="ECO:0000313" key="1">
    <source>
        <dbReference type="EMBL" id="TCC48974.1"/>
    </source>
</evidence>
<dbReference type="RefSeq" id="WP_131515211.1">
    <property type="nucleotide sequence ID" value="NZ_SJKD01000004.1"/>
</dbReference>
<organism evidence="1 2">
    <name type="scientific">Kribbella capetownensis</name>
    <dbReference type="NCBI Taxonomy" id="1572659"/>
    <lineage>
        <taxon>Bacteria</taxon>
        <taxon>Bacillati</taxon>
        <taxon>Actinomycetota</taxon>
        <taxon>Actinomycetes</taxon>
        <taxon>Propionibacteriales</taxon>
        <taxon>Kribbellaceae</taxon>
        <taxon>Kribbella</taxon>
    </lineage>
</organism>
<dbReference type="OrthoDB" id="3819258at2"/>
<sequence>MWRSVLLHDFPDHNIRSFQGLPGTLSPSSLALSPSEGTVLIAPGRTLHYVLDAPLLEVIGVSCLVRIKHPGPTVTTSLPILRVGDEFTLGLEPLTTSQALVRVRLHRTWHDIGQLPNPRTHFAELRFDWHTSGKTYLRVDGRLVGYHDALSRGSRLTISDVTFGVPESLATSSDPHYQLGEFLVRAQSRRARWPRRQATAVRRL</sequence>
<accession>A0A4R0JSA8</accession>
<name>A0A4R0JSA8_9ACTN</name>
<keyword evidence="2" id="KW-1185">Reference proteome</keyword>
<evidence type="ECO:0000313" key="2">
    <source>
        <dbReference type="Proteomes" id="UP000293342"/>
    </source>
</evidence>
<dbReference type="Proteomes" id="UP000293342">
    <property type="component" value="Unassembled WGS sequence"/>
</dbReference>
<gene>
    <name evidence="1" type="ORF">E0H75_20685</name>
</gene>
<reference evidence="1 2" key="1">
    <citation type="submission" date="2019-02" db="EMBL/GenBank/DDBJ databases">
        <title>Kribbella capetownensis sp. nov. and Kribbella speibonae sp. nov., isolated from soil.</title>
        <authorList>
            <person name="Curtis S.M."/>
            <person name="Norton I."/>
            <person name="Everest G.J."/>
            <person name="Meyers P.R."/>
        </authorList>
    </citation>
    <scope>NUCLEOTIDE SEQUENCE [LARGE SCALE GENOMIC DNA]</scope>
    <source>
        <strain evidence="1 2">YM53</strain>
    </source>
</reference>
<proteinExistence type="predicted"/>
<protein>
    <submittedName>
        <fullName evidence="1">Uncharacterized protein</fullName>
    </submittedName>
</protein>
<dbReference type="AlphaFoldDB" id="A0A4R0JSA8"/>
<comment type="caution">
    <text evidence="1">The sequence shown here is derived from an EMBL/GenBank/DDBJ whole genome shotgun (WGS) entry which is preliminary data.</text>
</comment>